<dbReference type="Proteomes" id="UP000199370">
    <property type="component" value="Unassembled WGS sequence"/>
</dbReference>
<proteinExistence type="predicted"/>
<protein>
    <submittedName>
        <fullName evidence="1">Uncharacterized protein</fullName>
    </submittedName>
</protein>
<evidence type="ECO:0000313" key="1">
    <source>
        <dbReference type="EMBL" id="SDN19037.1"/>
    </source>
</evidence>
<gene>
    <name evidence="1" type="ORF">SAMN05192554_11954</name>
</gene>
<sequence>MNGMNGVVGSVCSLGVFDSRHERNSHLELGPFEKWPVNAQNGNEHRTPFVAAYECLNGRTHTENTATETQQ</sequence>
<keyword evidence="2" id="KW-1185">Reference proteome</keyword>
<reference evidence="1 2" key="1">
    <citation type="submission" date="2016-10" db="EMBL/GenBank/DDBJ databases">
        <authorList>
            <person name="de Groot N.N."/>
        </authorList>
    </citation>
    <scope>NUCLEOTIDE SEQUENCE [LARGE SCALE GENOMIC DNA]</scope>
    <source>
        <strain evidence="2">EB21,IBRC-M 10013,KCTC 4048</strain>
    </source>
</reference>
<name>A0A1G9ZD41_9EURY</name>
<dbReference type="EMBL" id="FNIA01000019">
    <property type="protein sequence ID" value="SDN19037.1"/>
    <property type="molecule type" value="Genomic_DNA"/>
</dbReference>
<dbReference type="AlphaFoldDB" id="A0A1G9ZD41"/>
<organism evidence="1 2">
    <name type="scientific">Haloarchaeobius iranensis</name>
    <dbReference type="NCBI Taxonomy" id="996166"/>
    <lineage>
        <taxon>Archaea</taxon>
        <taxon>Methanobacteriati</taxon>
        <taxon>Methanobacteriota</taxon>
        <taxon>Stenosarchaea group</taxon>
        <taxon>Halobacteria</taxon>
        <taxon>Halobacteriales</taxon>
        <taxon>Halorubellaceae</taxon>
        <taxon>Haloarchaeobius</taxon>
    </lineage>
</organism>
<evidence type="ECO:0000313" key="2">
    <source>
        <dbReference type="Proteomes" id="UP000199370"/>
    </source>
</evidence>
<accession>A0A1G9ZD41</accession>